<dbReference type="KEGG" id="boe:106333228"/>
<dbReference type="SUPFAM" id="SSF55424">
    <property type="entry name" value="FAD/NAD-linked reductases, dimerisation (C-terminal) domain"/>
    <property type="match status" value="1"/>
</dbReference>
<dbReference type="Pfam" id="PF21791">
    <property type="entry name" value="MDHAR3-like_C"/>
    <property type="match status" value="1"/>
</dbReference>
<dbReference type="Gene3D" id="3.50.50.60">
    <property type="entry name" value="FAD/NAD(P)-binding domain"/>
    <property type="match status" value="2"/>
</dbReference>
<dbReference type="InterPro" id="IPR050446">
    <property type="entry name" value="FAD-oxidoreductase/Apoptosis"/>
</dbReference>
<dbReference type="GeneID" id="106333228"/>
<feature type="domain" description="FAD/NAD(P)-binding" evidence="9">
    <location>
        <begin position="9"/>
        <end position="323"/>
    </location>
</feature>
<dbReference type="Pfam" id="PF07992">
    <property type="entry name" value="Pyr_redox_2"/>
    <property type="match status" value="1"/>
</dbReference>
<evidence type="ECO:0000256" key="7">
    <source>
        <dbReference type="ARBA" id="ARBA00023284"/>
    </source>
</evidence>
<organism evidence="11 12">
    <name type="scientific">Brassica oleracea var. oleracea</name>
    <dbReference type="NCBI Taxonomy" id="109376"/>
    <lineage>
        <taxon>Eukaryota</taxon>
        <taxon>Viridiplantae</taxon>
        <taxon>Streptophyta</taxon>
        <taxon>Embryophyta</taxon>
        <taxon>Tracheophyta</taxon>
        <taxon>Spermatophyta</taxon>
        <taxon>Magnoliopsida</taxon>
        <taxon>eudicotyledons</taxon>
        <taxon>Gunneridae</taxon>
        <taxon>Pentapetalae</taxon>
        <taxon>rosids</taxon>
        <taxon>malvids</taxon>
        <taxon>Brassicales</taxon>
        <taxon>Brassicaceae</taxon>
        <taxon>Brassiceae</taxon>
        <taxon>Brassica</taxon>
    </lineage>
</organism>
<keyword evidence="4" id="KW-0274">FAD</keyword>
<evidence type="ECO:0000313" key="11">
    <source>
        <dbReference type="EnsemblPlants" id="Bo3g061810.1"/>
    </source>
</evidence>
<dbReference type="PRINTS" id="PR00469">
    <property type="entry name" value="PNDRDTASEII"/>
</dbReference>
<comment type="cofactor">
    <cofactor evidence="1">
        <name>FAD</name>
        <dbReference type="ChEBI" id="CHEBI:57692"/>
    </cofactor>
</comment>
<dbReference type="InterPro" id="IPR048618">
    <property type="entry name" value="MDHAR3-like_C"/>
</dbReference>
<keyword evidence="7" id="KW-0676">Redox-active center</keyword>
<evidence type="ECO:0000313" key="12">
    <source>
        <dbReference type="Proteomes" id="UP000032141"/>
    </source>
</evidence>
<evidence type="ECO:0000256" key="8">
    <source>
        <dbReference type="ARBA" id="ARBA00038920"/>
    </source>
</evidence>
<dbReference type="Gene3D" id="3.30.390.30">
    <property type="match status" value="1"/>
</dbReference>
<dbReference type="OMA" id="RSEHWNG"/>
<dbReference type="Proteomes" id="UP000032141">
    <property type="component" value="Chromosome C3"/>
</dbReference>
<dbReference type="OrthoDB" id="6029at2759"/>
<comment type="similarity">
    <text evidence="2">Belongs to the FAD-dependent oxidoreductase family.</text>
</comment>
<dbReference type="AlphaFoldDB" id="A0A0D3BAB8"/>
<evidence type="ECO:0000256" key="4">
    <source>
        <dbReference type="ARBA" id="ARBA00022827"/>
    </source>
</evidence>
<dbReference type="STRING" id="109376.A0A0D3BAB8"/>
<evidence type="ECO:0000256" key="3">
    <source>
        <dbReference type="ARBA" id="ARBA00022630"/>
    </source>
</evidence>
<evidence type="ECO:0000256" key="5">
    <source>
        <dbReference type="ARBA" id="ARBA00023002"/>
    </source>
</evidence>
<keyword evidence="5" id="KW-0560">Oxidoreductase</keyword>
<keyword evidence="6" id="KW-0520">NAD</keyword>
<dbReference type="PANTHER" id="PTHR43557">
    <property type="entry name" value="APOPTOSIS-INDUCING FACTOR 1"/>
    <property type="match status" value="1"/>
</dbReference>
<keyword evidence="3" id="KW-0285">Flavoprotein</keyword>
<dbReference type="HOGENOM" id="CLU_003291_4_1_1"/>
<dbReference type="InterPro" id="IPR036188">
    <property type="entry name" value="FAD/NAD-bd_sf"/>
</dbReference>
<dbReference type="PANTHER" id="PTHR43557:SF15">
    <property type="entry name" value="FAD_NAD(P)-BINDING DOMAIN-CONTAINING PROTEIN"/>
    <property type="match status" value="1"/>
</dbReference>
<dbReference type="SUPFAM" id="SSF51905">
    <property type="entry name" value="FAD/NAD(P)-binding domain"/>
    <property type="match status" value="1"/>
</dbReference>
<dbReference type="GO" id="GO:0005737">
    <property type="term" value="C:cytoplasm"/>
    <property type="evidence" value="ECO:0007669"/>
    <property type="project" value="TreeGrafter"/>
</dbReference>
<dbReference type="GO" id="GO:0016656">
    <property type="term" value="F:monodehydroascorbate reductase (NADH) activity"/>
    <property type="evidence" value="ECO:0007669"/>
    <property type="project" value="UniProtKB-EC"/>
</dbReference>
<dbReference type="eggNOG" id="KOG1336">
    <property type="taxonomic scope" value="Eukaryota"/>
</dbReference>
<dbReference type="EnsemblPlants" id="Bo3g061810.1">
    <property type="protein sequence ID" value="Bo3g061810.1"/>
    <property type="gene ID" value="Bo3g061810"/>
</dbReference>
<dbReference type="RefSeq" id="XP_013627150.1">
    <property type="nucleotide sequence ID" value="XM_013771696.1"/>
</dbReference>
<feature type="domain" description="Monodehydroascorbate reductase 3-like C-terminal" evidence="10">
    <location>
        <begin position="345"/>
        <end position="428"/>
    </location>
</feature>
<proteinExistence type="inferred from homology"/>
<evidence type="ECO:0000259" key="10">
    <source>
        <dbReference type="Pfam" id="PF21791"/>
    </source>
</evidence>
<dbReference type="Gramene" id="Bo3g061810.1">
    <property type="protein sequence ID" value="Bo3g061810.1"/>
    <property type="gene ID" value="Bo3g061810"/>
</dbReference>
<reference evidence="11 12" key="1">
    <citation type="journal article" date="2014" name="Genome Biol.">
        <title>Transcriptome and methylome profiling reveals relics of genome dominance in the mesopolyploid Brassica oleracea.</title>
        <authorList>
            <person name="Parkin I.A."/>
            <person name="Koh C."/>
            <person name="Tang H."/>
            <person name="Robinson S.J."/>
            <person name="Kagale S."/>
            <person name="Clarke W.E."/>
            <person name="Town C.D."/>
            <person name="Nixon J."/>
            <person name="Krishnakumar V."/>
            <person name="Bidwell S.L."/>
            <person name="Denoeud F."/>
            <person name="Belcram H."/>
            <person name="Links M.G."/>
            <person name="Just J."/>
            <person name="Clarke C."/>
            <person name="Bender T."/>
            <person name="Huebert T."/>
            <person name="Mason A.S."/>
            <person name="Pires J.C."/>
            <person name="Barker G."/>
            <person name="Moore J."/>
            <person name="Walley P.G."/>
            <person name="Manoli S."/>
            <person name="Batley J."/>
            <person name="Edwards D."/>
            <person name="Nelson M.N."/>
            <person name="Wang X."/>
            <person name="Paterson A.H."/>
            <person name="King G."/>
            <person name="Bancroft I."/>
            <person name="Chalhoub B."/>
            <person name="Sharpe A.G."/>
        </authorList>
    </citation>
    <scope>NUCLEOTIDE SEQUENCE</scope>
    <source>
        <strain evidence="11 12">cv. TO1000</strain>
    </source>
</reference>
<dbReference type="EC" id="1.6.5.4" evidence="8"/>
<evidence type="ECO:0000256" key="2">
    <source>
        <dbReference type="ARBA" id="ARBA00006442"/>
    </source>
</evidence>
<protein>
    <recommendedName>
        <fullName evidence="8">monodehydroascorbate reductase (NADH)</fullName>
        <ecNumber evidence="8">1.6.5.4</ecNumber>
    </recommendedName>
</protein>
<keyword evidence="12" id="KW-1185">Reference proteome</keyword>
<name>A0A0D3BAB8_BRAOL</name>
<evidence type="ECO:0000259" key="9">
    <source>
        <dbReference type="Pfam" id="PF07992"/>
    </source>
</evidence>
<sequence>MAEEKSFKYVISGADISAGYAAREFARQGLKHGELAIISNEPASNKIFGLGDIDIETNTNLSKNYICGGPGGTGEESQSHQWYKDKGIELILSTEIIKADLSTKSFFSTGGTIFKYQTLIVATGSTCVRLSECGFQDTNAKNIFYLRDIKDVDQLALTMETKKKRTVVVIGGGYRGFEVSASLTVNNYEVTMVFPEPWIMHWLFSAEIASFYEGYYANKGIKIIKSTKATGFSTNSNGEVTEVKLDDGRTLEADMVLLDGGGRPMTSLFRGQVVEEKGGLKTDGFFKTSVSNVYAIGDVATFPMKLYGDMRRVEHVNHAFKSAEHAVKAIKAAEEGRLIQEYDYLPFYNSRAFDLSWQFYGDNVGQSVLFGDNDPKSPKAKFGTYWVKDGKVVGSFLEGGVVEENNAIARVARTQPSVGSLEVLSNVGELLIGSRVNRNRVLVSCHI</sequence>
<dbReference type="InterPro" id="IPR016156">
    <property type="entry name" value="FAD/NAD-linked_Rdtase_dimer_sf"/>
</dbReference>
<dbReference type="PRINTS" id="PR00368">
    <property type="entry name" value="FADPNR"/>
</dbReference>
<evidence type="ECO:0000256" key="6">
    <source>
        <dbReference type="ARBA" id="ARBA00023027"/>
    </source>
</evidence>
<dbReference type="InterPro" id="IPR023753">
    <property type="entry name" value="FAD/NAD-binding_dom"/>
</dbReference>
<accession>A0A0D3BAB8</accession>
<evidence type="ECO:0000256" key="1">
    <source>
        <dbReference type="ARBA" id="ARBA00001974"/>
    </source>
</evidence>
<reference evidence="11" key="2">
    <citation type="submission" date="2015-03" db="UniProtKB">
        <authorList>
            <consortium name="EnsemblPlants"/>
        </authorList>
    </citation>
    <scope>IDENTIFICATION</scope>
</reference>